<dbReference type="InterPro" id="IPR032710">
    <property type="entry name" value="NTF2-like_dom_sf"/>
</dbReference>
<evidence type="ECO:0000259" key="1">
    <source>
        <dbReference type="Pfam" id="PF12680"/>
    </source>
</evidence>
<dbReference type="EMBL" id="CP000774">
    <property type="protein sequence ID" value="ABS63060.1"/>
    <property type="molecule type" value="Genomic_DNA"/>
</dbReference>
<dbReference type="Gene3D" id="3.10.450.50">
    <property type="match status" value="1"/>
</dbReference>
<dbReference type="KEGG" id="pla:Plav_1440"/>
<sequence>MPDRERVLDFIACVKAGKFVEAIERFYTGDATMQENAHPPRGGRDALAKSERKVLETSRIVTREADWFLVDGDRSVVNWVFEITGPDGKTRVMNEMACQDWQGDLIHRERFYYDPASVTEAGEKP</sequence>
<gene>
    <name evidence="2" type="ordered locus">Plav_1440</name>
</gene>
<dbReference type="InterPro" id="IPR037401">
    <property type="entry name" value="SnoaL-like"/>
</dbReference>
<keyword evidence="3" id="KW-1185">Reference proteome</keyword>
<evidence type="ECO:0000313" key="2">
    <source>
        <dbReference type="EMBL" id="ABS63060.1"/>
    </source>
</evidence>
<dbReference type="SUPFAM" id="SSF54427">
    <property type="entry name" value="NTF2-like"/>
    <property type="match status" value="1"/>
</dbReference>
<dbReference type="Proteomes" id="UP000006377">
    <property type="component" value="Chromosome"/>
</dbReference>
<reference evidence="2 3" key="1">
    <citation type="journal article" date="2011" name="Stand. Genomic Sci.">
        <title>Complete genome sequence of Parvibaculum lavamentivorans type strain (DS-1(T)).</title>
        <authorList>
            <person name="Schleheck D."/>
            <person name="Weiss M."/>
            <person name="Pitluck S."/>
            <person name="Bruce D."/>
            <person name="Land M.L."/>
            <person name="Han S."/>
            <person name="Saunders E."/>
            <person name="Tapia R."/>
            <person name="Detter C."/>
            <person name="Brettin T."/>
            <person name="Han J."/>
            <person name="Woyke T."/>
            <person name="Goodwin L."/>
            <person name="Pennacchio L."/>
            <person name="Nolan M."/>
            <person name="Cook A.M."/>
            <person name="Kjelleberg S."/>
            <person name="Thomas T."/>
        </authorList>
    </citation>
    <scope>NUCLEOTIDE SEQUENCE [LARGE SCALE GENOMIC DNA]</scope>
    <source>
        <strain evidence="3">DS-1 / DSM 13023 / NCIMB 13966</strain>
    </source>
</reference>
<organism evidence="2 3">
    <name type="scientific">Parvibaculum lavamentivorans (strain DS-1 / DSM 13023 / NCIMB 13966)</name>
    <dbReference type="NCBI Taxonomy" id="402881"/>
    <lineage>
        <taxon>Bacteria</taxon>
        <taxon>Pseudomonadati</taxon>
        <taxon>Pseudomonadota</taxon>
        <taxon>Alphaproteobacteria</taxon>
        <taxon>Hyphomicrobiales</taxon>
        <taxon>Parvibaculaceae</taxon>
        <taxon>Parvibaculum</taxon>
    </lineage>
</organism>
<dbReference type="PANTHER" id="PTHR34003">
    <property type="entry name" value="BLL2395 PROTEIN"/>
    <property type="match status" value="1"/>
</dbReference>
<dbReference type="HOGENOM" id="CLU_151236_1_1_5"/>
<accession>A7HT27</accession>
<name>A7HT27_PARL1</name>
<feature type="domain" description="SnoaL-like" evidence="1">
    <location>
        <begin position="8"/>
        <end position="106"/>
    </location>
</feature>
<dbReference type="PANTHER" id="PTHR34003:SF2">
    <property type="entry name" value="SNOAL-LIKE DOMAIN-CONTAINING PROTEIN"/>
    <property type="match status" value="1"/>
</dbReference>
<dbReference type="AlphaFoldDB" id="A7HT27"/>
<dbReference type="RefSeq" id="WP_012110337.1">
    <property type="nucleotide sequence ID" value="NC_009719.1"/>
</dbReference>
<proteinExistence type="predicted"/>
<evidence type="ECO:0000313" key="3">
    <source>
        <dbReference type="Proteomes" id="UP000006377"/>
    </source>
</evidence>
<protein>
    <recommendedName>
        <fullName evidence="1">SnoaL-like domain-containing protein</fullName>
    </recommendedName>
</protein>
<dbReference type="eggNOG" id="COG3631">
    <property type="taxonomic scope" value="Bacteria"/>
</dbReference>
<dbReference type="Pfam" id="PF12680">
    <property type="entry name" value="SnoaL_2"/>
    <property type="match status" value="1"/>
</dbReference>